<dbReference type="EMBL" id="LAZR01035562">
    <property type="protein sequence ID" value="KKL27176.1"/>
    <property type="molecule type" value="Genomic_DNA"/>
</dbReference>
<evidence type="ECO:0000313" key="1">
    <source>
        <dbReference type="EMBL" id="KKL27176.1"/>
    </source>
</evidence>
<dbReference type="AlphaFoldDB" id="A0A0F9EBB5"/>
<reference evidence="1" key="1">
    <citation type="journal article" date="2015" name="Nature">
        <title>Complex archaea that bridge the gap between prokaryotes and eukaryotes.</title>
        <authorList>
            <person name="Spang A."/>
            <person name="Saw J.H."/>
            <person name="Jorgensen S.L."/>
            <person name="Zaremba-Niedzwiedzka K."/>
            <person name="Martijn J."/>
            <person name="Lind A.E."/>
            <person name="van Eijk R."/>
            <person name="Schleper C."/>
            <person name="Guy L."/>
            <person name="Ettema T.J."/>
        </authorList>
    </citation>
    <scope>NUCLEOTIDE SEQUENCE</scope>
</reference>
<comment type="caution">
    <text evidence="1">The sequence shown here is derived from an EMBL/GenBank/DDBJ whole genome shotgun (WGS) entry which is preliminary data.</text>
</comment>
<accession>A0A0F9EBB5</accession>
<sequence length="148" mass="15179">IRLGRVQTLRGERQGTFVNMLGRDPVRAALFALGLGPSADRFTTMAQQLGETLAPLEGAGARRTTTEAAFSRLLGKDINLGEFGVTGLGAPEQAATALQRGTGSARQLLASAFGVGTLAGAPGAAQPGITAEELLERIQAVTPKGVLP</sequence>
<protein>
    <submittedName>
        <fullName evidence="1">Uncharacterized protein</fullName>
    </submittedName>
</protein>
<organism evidence="1">
    <name type="scientific">marine sediment metagenome</name>
    <dbReference type="NCBI Taxonomy" id="412755"/>
    <lineage>
        <taxon>unclassified sequences</taxon>
        <taxon>metagenomes</taxon>
        <taxon>ecological metagenomes</taxon>
    </lineage>
</organism>
<proteinExistence type="predicted"/>
<gene>
    <name evidence="1" type="ORF">LCGC14_2387810</name>
</gene>
<name>A0A0F9EBB5_9ZZZZ</name>
<feature type="non-terminal residue" evidence="1">
    <location>
        <position position="1"/>
    </location>
</feature>